<evidence type="ECO:0000313" key="2">
    <source>
        <dbReference type="Proteomes" id="UP000305398"/>
    </source>
</evidence>
<evidence type="ECO:0008006" key="3">
    <source>
        <dbReference type="Google" id="ProtNLM"/>
    </source>
</evidence>
<gene>
    <name evidence="1" type="ORF">FHG12_11970</name>
</gene>
<dbReference type="RefSeq" id="WP_139515950.1">
    <property type="nucleotide sequence ID" value="NZ_CP040896.1"/>
</dbReference>
<accession>A0A5B8A284</accession>
<name>A0A5B8A284_9BACT</name>
<dbReference type="OrthoDB" id="982903at2"/>
<organism evidence="1 2">
    <name type="scientific">Hymenobacter jejuensis</name>
    <dbReference type="NCBI Taxonomy" id="2502781"/>
    <lineage>
        <taxon>Bacteria</taxon>
        <taxon>Pseudomonadati</taxon>
        <taxon>Bacteroidota</taxon>
        <taxon>Cytophagia</taxon>
        <taxon>Cytophagales</taxon>
        <taxon>Hymenobacteraceae</taxon>
        <taxon>Hymenobacter</taxon>
    </lineage>
</organism>
<sequence length="272" mass="30642">MNNTYSFLIPFLIIASCFTCVERSQAQTRRAVNETQLQPEAQAEIALEGDDYVYGAVNLLHSTGNSASNKFEQTQLHFGYEHFWNDRWSWGATLRGVSYGSGSNGLDGAVLPELLIRHWNALGGFNFRQRLGLRYLVPLQSGSSRAQTALRFELDRLVPLGERVALRPRLAYEGVVYLRLQRDLDVPKERFIDFSNWRAELGVRLTDHVDFTPWFGHQTTYAFALPQTDGTGKVVIPGGRLNLVTPVVGLDARFTIFSGALNAVRRQLPTQH</sequence>
<keyword evidence="2" id="KW-1185">Reference proteome</keyword>
<proteinExistence type="predicted"/>
<dbReference type="AlphaFoldDB" id="A0A5B8A284"/>
<dbReference type="KEGG" id="hyj:FHG12_11970"/>
<reference evidence="1 2" key="1">
    <citation type="submission" date="2019-06" db="EMBL/GenBank/DDBJ databases">
        <authorList>
            <person name="Srinivasan S."/>
        </authorList>
    </citation>
    <scope>NUCLEOTIDE SEQUENCE [LARGE SCALE GENOMIC DNA]</scope>
    <source>
        <strain evidence="1 2">17J68-5</strain>
    </source>
</reference>
<evidence type="ECO:0000313" key="1">
    <source>
        <dbReference type="EMBL" id="QDA60776.1"/>
    </source>
</evidence>
<dbReference type="Proteomes" id="UP000305398">
    <property type="component" value="Chromosome"/>
</dbReference>
<dbReference type="EMBL" id="CP040896">
    <property type="protein sequence ID" value="QDA60776.1"/>
    <property type="molecule type" value="Genomic_DNA"/>
</dbReference>
<protein>
    <recommendedName>
        <fullName evidence="3">DUF2490 domain-containing protein</fullName>
    </recommendedName>
</protein>